<dbReference type="EMBL" id="VFQE01000002">
    <property type="protein sequence ID" value="TQN37894.1"/>
    <property type="molecule type" value="Genomic_DNA"/>
</dbReference>
<dbReference type="OrthoDB" id="5173190at2"/>
<organism evidence="1 2">
    <name type="scientific">Blastococcus colisei</name>
    <dbReference type="NCBI Taxonomy" id="1564162"/>
    <lineage>
        <taxon>Bacteria</taxon>
        <taxon>Bacillati</taxon>
        <taxon>Actinomycetota</taxon>
        <taxon>Actinomycetes</taxon>
        <taxon>Geodermatophilales</taxon>
        <taxon>Geodermatophilaceae</taxon>
        <taxon>Blastococcus</taxon>
    </lineage>
</organism>
<name>A0A543P197_9ACTN</name>
<dbReference type="InterPro" id="IPR027417">
    <property type="entry name" value="P-loop_NTPase"/>
</dbReference>
<accession>A0A543P197</accession>
<reference evidence="1 2" key="1">
    <citation type="submission" date="2019-06" db="EMBL/GenBank/DDBJ databases">
        <title>Sequencing the genomes of 1000 actinobacteria strains.</title>
        <authorList>
            <person name="Klenk H.-P."/>
        </authorList>
    </citation>
    <scope>NUCLEOTIDE SEQUENCE [LARGE SCALE GENOMIC DNA]</scope>
    <source>
        <strain evidence="1 2">DSM 46837</strain>
    </source>
</reference>
<dbReference type="Proteomes" id="UP000319865">
    <property type="component" value="Unassembled WGS sequence"/>
</dbReference>
<protein>
    <recommendedName>
        <fullName evidence="3">Hpr(Ser) kinase/phosphatase</fullName>
    </recommendedName>
</protein>
<keyword evidence="2" id="KW-1185">Reference proteome</keyword>
<proteinExistence type="predicted"/>
<sequence>MRAVPAAEEAVDDVIAPHVDFDLHGIVGLRLLDPRAQDVDTITRQIGPLTAPLTGDPDITVRLVDRLPDPGRLTYAGWPDSAAAGDDFFVLRGRDGVAARTLLPVDAVGGRCDIVCERRAGAVPHLLAVINLTALAKGVLPLHASAFTYRGAGVLATGWAKGGKTETLLAFAARGAHYVGDEWVYLTPDGNMYGVPEPIRLWHWHVAQLPALRATLPWSTRARLGALPSIASSTTALAGALAGLPASVLRRTAPVLRRQAYVQVPPARLFGADAIALRGRLDHIVLVVSHDRDDVSIEPVPGTQVAARMLASLEDERSPFLQLYRQFRFLFPDRRAAVVEEAPAIERRLLEQTLSDRPAHLLRHPYPVHIESLVEPVEQMLRAAR</sequence>
<dbReference type="RefSeq" id="WP_142027787.1">
    <property type="nucleotide sequence ID" value="NZ_VFQE01000002.1"/>
</dbReference>
<evidence type="ECO:0000313" key="1">
    <source>
        <dbReference type="EMBL" id="TQN37894.1"/>
    </source>
</evidence>
<dbReference type="SUPFAM" id="SSF53795">
    <property type="entry name" value="PEP carboxykinase-like"/>
    <property type="match status" value="1"/>
</dbReference>
<evidence type="ECO:0008006" key="3">
    <source>
        <dbReference type="Google" id="ProtNLM"/>
    </source>
</evidence>
<dbReference type="AlphaFoldDB" id="A0A543P197"/>
<comment type="caution">
    <text evidence="1">The sequence shown here is derived from an EMBL/GenBank/DDBJ whole genome shotgun (WGS) entry which is preliminary data.</text>
</comment>
<gene>
    <name evidence="1" type="ORF">FHU33_4567</name>
</gene>
<dbReference type="Gene3D" id="3.40.50.300">
    <property type="entry name" value="P-loop containing nucleotide triphosphate hydrolases"/>
    <property type="match status" value="1"/>
</dbReference>
<evidence type="ECO:0000313" key="2">
    <source>
        <dbReference type="Proteomes" id="UP000319865"/>
    </source>
</evidence>